<feature type="region of interest" description="Disordered" evidence="1">
    <location>
        <begin position="91"/>
        <end position="110"/>
    </location>
</feature>
<name>A0AAU9VED8_EUPED</name>
<reference evidence="2" key="1">
    <citation type="submission" date="2022-03" db="EMBL/GenBank/DDBJ databases">
        <authorList>
            <person name="Tunstrom K."/>
        </authorList>
    </citation>
    <scope>NUCLEOTIDE SEQUENCE</scope>
</reference>
<protein>
    <submittedName>
        <fullName evidence="2">Uncharacterized protein</fullName>
    </submittedName>
</protein>
<accession>A0AAU9VED8</accession>
<proteinExistence type="predicted"/>
<evidence type="ECO:0000256" key="1">
    <source>
        <dbReference type="SAM" id="MobiDB-lite"/>
    </source>
</evidence>
<comment type="caution">
    <text evidence="2">The sequence shown here is derived from an EMBL/GenBank/DDBJ whole genome shotgun (WGS) entry which is preliminary data.</text>
</comment>
<feature type="compositionally biased region" description="Acidic residues" evidence="1">
    <location>
        <begin position="136"/>
        <end position="154"/>
    </location>
</feature>
<evidence type="ECO:0000313" key="2">
    <source>
        <dbReference type="EMBL" id="CAH2109276.1"/>
    </source>
</evidence>
<sequence length="154" mass="17753">MIDGKTSKDFNKLVVAEEVNEETLKFGLSILHARIRFFESLLHLAFKLPLKKWQARTAEEKKIVKETKEKIKKKFKEEMGLLVDISKSGVGNTNDDPYLSCNRPKQHKKSKPFSMEAINLMVASTPNLPPNKNDSDECIEEDEEHEDEQLESDY</sequence>
<dbReference type="EMBL" id="CAKOGL010000067">
    <property type="protein sequence ID" value="CAH2109276.1"/>
    <property type="molecule type" value="Genomic_DNA"/>
</dbReference>
<dbReference type="Proteomes" id="UP001153954">
    <property type="component" value="Unassembled WGS sequence"/>
</dbReference>
<keyword evidence="3" id="KW-1185">Reference proteome</keyword>
<organism evidence="2 3">
    <name type="scientific">Euphydryas editha</name>
    <name type="common">Edith's checkerspot</name>
    <dbReference type="NCBI Taxonomy" id="104508"/>
    <lineage>
        <taxon>Eukaryota</taxon>
        <taxon>Metazoa</taxon>
        <taxon>Ecdysozoa</taxon>
        <taxon>Arthropoda</taxon>
        <taxon>Hexapoda</taxon>
        <taxon>Insecta</taxon>
        <taxon>Pterygota</taxon>
        <taxon>Neoptera</taxon>
        <taxon>Endopterygota</taxon>
        <taxon>Lepidoptera</taxon>
        <taxon>Glossata</taxon>
        <taxon>Ditrysia</taxon>
        <taxon>Papilionoidea</taxon>
        <taxon>Nymphalidae</taxon>
        <taxon>Nymphalinae</taxon>
        <taxon>Euphydryas</taxon>
    </lineage>
</organism>
<dbReference type="AlphaFoldDB" id="A0AAU9VED8"/>
<feature type="region of interest" description="Disordered" evidence="1">
    <location>
        <begin position="123"/>
        <end position="154"/>
    </location>
</feature>
<gene>
    <name evidence="2" type="ORF">EEDITHA_LOCUS23131</name>
</gene>
<evidence type="ECO:0000313" key="3">
    <source>
        <dbReference type="Proteomes" id="UP001153954"/>
    </source>
</evidence>
<feature type="compositionally biased region" description="Polar residues" evidence="1">
    <location>
        <begin position="123"/>
        <end position="132"/>
    </location>
</feature>